<dbReference type="InterPro" id="IPR058240">
    <property type="entry name" value="rSAM_sf"/>
</dbReference>
<keyword evidence="9" id="KW-0408">Iron</keyword>
<dbReference type="SFLD" id="SFLDG01063">
    <property type="entry name" value="activating_enzymes__group_1"/>
    <property type="match status" value="1"/>
</dbReference>
<protein>
    <recommendedName>
        <fullName evidence="4 12">Anaerobic ribonucleoside-triphosphate reductase-activating protein</fullName>
        <ecNumber evidence="12">1.97.1.-</ecNumber>
    </recommendedName>
</protein>
<dbReference type="GO" id="GO:0046872">
    <property type="term" value="F:metal ion binding"/>
    <property type="evidence" value="ECO:0007669"/>
    <property type="project" value="UniProtKB-KW"/>
</dbReference>
<keyword evidence="7" id="KW-0479">Metal-binding</keyword>
<dbReference type="CDD" id="cd01335">
    <property type="entry name" value="Radical_SAM"/>
    <property type="match status" value="1"/>
</dbReference>
<evidence type="ECO:0000256" key="12">
    <source>
        <dbReference type="PIRNR" id="PIRNR000368"/>
    </source>
</evidence>
<evidence type="ECO:0000256" key="10">
    <source>
        <dbReference type="ARBA" id="ARBA00023014"/>
    </source>
</evidence>
<keyword evidence="5" id="KW-0004">4Fe-4S</keyword>
<proteinExistence type="inferred from homology"/>
<dbReference type="AlphaFoldDB" id="A0A0M6WCY4"/>
<dbReference type="OrthoDB" id="9782387at2"/>
<evidence type="ECO:0000256" key="9">
    <source>
        <dbReference type="ARBA" id="ARBA00023004"/>
    </source>
</evidence>
<dbReference type="SFLD" id="SFLDS00029">
    <property type="entry name" value="Radical_SAM"/>
    <property type="match status" value="1"/>
</dbReference>
<evidence type="ECO:0000313" key="14">
    <source>
        <dbReference type="Proteomes" id="UP000049828"/>
    </source>
</evidence>
<dbReference type="InterPro" id="IPR012837">
    <property type="entry name" value="NrdG"/>
</dbReference>
<name>A0A0M6WCY4_9FIRM</name>
<comment type="catalytic activity">
    <reaction evidence="11">
        <text>glycyl-[protein] + reduced [flavodoxin] + S-adenosyl-L-methionine = glycin-2-yl radical-[protein] + semiquinone [flavodoxin] + 5'-deoxyadenosine + L-methionine + H(+)</text>
        <dbReference type="Rhea" id="RHEA:61976"/>
        <dbReference type="Rhea" id="RHEA-COMP:10622"/>
        <dbReference type="Rhea" id="RHEA-COMP:14480"/>
        <dbReference type="Rhea" id="RHEA-COMP:15993"/>
        <dbReference type="Rhea" id="RHEA-COMP:15994"/>
        <dbReference type="ChEBI" id="CHEBI:15378"/>
        <dbReference type="ChEBI" id="CHEBI:17319"/>
        <dbReference type="ChEBI" id="CHEBI:29947"/>
        <dbReference type="ChEBI" id="CHEBI:32722"/>
        <dbReference type="ChEBI" id="CHEBI:57618"/>
        <dbReference type="ChEBI" id="CHEBI:57844"/>
        <dbReference type="ChEBI" id="CHEBI:59789"/>
        <dbReference type="ChEBI" id="CHEBI:140311"/>
    </reaction>
</comment>
<dbReference type="SFLD" id="SFLDF00299">
    <property type="entry name" value="anaerobic_ribonucleoside-triph"/>
    <property type="match status" value="1"/>
</dbReference>
<evidence type="ECO:0000256" key="2">
    <source>
        <dbReference type="ARBA" id="ARBA00003852"/>
    </source>
</evidence>
<evidence type="ECO:0000256" key="4">
    <source>
        <dbReference type="ARBA" id="ARBA00014281"/>
    </source>
</evidence>
<dbReference type="EMBL" id="CVRS01000026">
    <property type="protein sequence ID" value="CRL33881.1"/>
    <property type="molecule type" value="Genomic_DNA"/>
</dbReference>
<evidence type="ECO:0000256" key="11">
    <source>
        <dbReference type="ARBA" id="ARBA00047365"/>
    </source>
</evidence>
<evidence type="ECO:0000313" key="13">
    <source>
        <dbReference type="EMBL" id="CRL33881.1"/>
    </source>
</evidence>
<dbReference type="Proteomes" id="UP000049828">
    <property type="component" value="Unassembled WGS sequence"/>
</dbReference>
<dbReference type="GO" id="GO:0004748">
    <property type="term" value="F:ribonucleoside-diphosphate reductase activity, thioredoxin disulfide as acceptor"/>
    <property type="evidence" value="ECO:0007669"/>
    <property type="project" value="TreeGrafter"/>
</dbReference>
<dbReference type="GO" id="GO:0043365">
    <property type="term" value="F:[formate-C-acetyltransferase]-activating enzyme activity"/>
    <property type="evidence" value="ECO:0007669"/>
    <property type="project" value="InterPro"/>
</dbReference>
<keyword evidence="8 12" id="KW-0560">Oxidoreductase</keyword>
<organism evidence="13 14">
    <name type="scientific">Roseburia inulinivorans</name>
    <dbReference type="NCBI Taxonomy" id="360807"/>
    <lineage>
        <taxon>Bacteria</taxon>
        <taxon>Bacillati</taxon>
        <taxon>Bacillota</taxon>
        <taxon>Clostridia</taxon>
        <taxon>Lachnospirales</taxon>
        <taxon>Lachnospiraceae</taxon>
        <taxon>Roseburia</taxon>
    </lineage>
</organism>
<keyword evidence="10" id="KW-0411">Iron-sulfur</keyword>
<dbReference type="PIRSF" id="PIRSF000368">
    <property type="entry name" value="NrdG"/>
    <property type="match status" value="1"/>
</dbReference>
<evidence type="ECO:0000256" key="1">
    <source>
        <dbReference type="ARBA" id="ARBA00001966"/>
    </source>
</evidence>
<dbReference type="SUPFAM" id="SSF102114">
    <property type="entry name" value="Radical SAM enzymes"/>
    <property type="match status" value="1"/>
</dbReference>
<evidence type="ECO:0000256" key="6">
    <source>
        <dbReference type="ARBA" id="ARBA00022691"/>
    </source>
</evidence>
<sequence>MNYANIKTYSIENGTGVRVSLFVSGCTHHCKGCFNEEAWDFSYGKPFTKETEDEIIHDLEPDYMAGITLLGGEPMEPVNQRVLVNLLKRIRKELPDKTVWIYTGYIYEDLLPGGRANCEVTEEMLSYCDILVDGPFVLEKKNISLKFRGSENQRIIQLSATRDAGKVILAME</sequence>
<keyword evidence="6" id="KW-0949">S-adenosyl-L-methionine</keyword>
<gene>
    <name evidence="13" type="ORF">RIL183_13491</name>
</gene>
<dbReference type="NCBIfam" id="TIGR02491">
    <property type="entry name" value="NrdG"/>
    <property type="match status" value="1"/>
</dbReference>
<comment type="cofactor">
    <cofactor evidence="1">
        <name>[4Fe-4S] cluster</name>
        <dbReference type="ChEBI" id="CHEBI:49883"/>
    </cofactor>
</comment>
<dbReference type="InterPro" id="IPR001989">
    <property type="entry name" value="Radical_activat_CS"/>
</dbReference>
<dbReference type="Gene3D" id="3.20.20.70">
    <property type="entry name" value="Aldolase class I"/>
    <property type="match status" value="1"/>
</dbReference>
<dbReference type="STRING" id="360807.ERS852392_02288"/>
<dbReference type="InterPro" id="IPR013785">
    <property type="entry name" value="Aldolase_TIM"/>
</dbReference>
<evidence type="ECO:0000256" key="3">
    <source>
        <dbReference type="ARBA" id="ARBA00009777"/>
    </source>
</evidence>
<dbReference type="SFLD" id="SFLDG01066">
    <property type="entry name" value="organic_radical-activating_enz"/>
    <property type="match status" value="1"/>
</dbReference>
<dbReference type="Pfam" id="PF13353">
    <property type="entry name" value="Fer4_12"/>
    <property type="match status" value="1"/>
</dbReference>
<reference evidence="14" key="1">
    <citation type="submission" date="2015-05" db="EMBL/GenBank/DDBJ databases">
        <authorList>
            <consortium name="Pathogen Informatics"/>
        </authorList>
    </citation>
    <scope>NUCLEOTIDE SEQUENCE [LARGE SCALE GENOMIC DNA]</scope>
    <source>
        <strain evidence="14">L1-83</strain>
    </source>
</reference>
<comment type="similarity">
    <text evidence="3 12">Belongs to the organic radical-activating enzymes family.</text>
</comment>
<dbReference type="PANTHER" id="PTHR30352:SF2">
    <property type="entry name" value="ANAEROBIC RIBONUCLEOSIDE-TRIPHOSPHATE REDUCTASE-ACTIVATING PROTEIN"/>
    <property type="match status" value="1"/>
</dbReference>
<evidence type="ECO:0000256" key="7">
    <source>
        <dbReference type="ARBA" id="ARBA00022723"/>
    </source>
</evidence>
<dbReference type="RefSeq" id="WP_021922331.1">
    <property type="nucleotide sequence ID" value="NZ_CVRS01000026.1"/>
</dbReference>
<dbReference type="InterPro" id="IPR034457">
    <property type="entry name" value="Organic_radical-activating"/>
</dbReference>
<dbReference type="EC" id="1.97.1.-" evidence="12"/>
<evidence type="ECO:0000256" key="5">
    <source>
        <dbReference type="ARBA" id="ARBA00022485"/>
    </source>
</evidence>
<dbReference type="PROSITE" id="PS01087">
    <property type="entry name" value="RADICAL_ACTIVATING"/>
    <property type="match status" value="1"/>
</dbReference>
<evidence type="ECO:0000256" key="8">
    <source>
        <dbReference type="ARBA" id="ARBA00023002"/>
    </source>
</evidence>
<dbReference type="PANTHER" id="PTHR30352">
    <property type="entry name" value="PYRUVATE FORMATE-LYASE-ACTIVATING ENZYME"/>
    <property type="match status" value="1"/>
</dbReference>
<accession>A0A0M6WCY4</accession>
<comment type="function">
    <text evidence="2 12">Activation of anaerobic ribonucleoside-triphosphate reductase under anaerobic conditions by generation of an organic free radical, using S-adenosylmethionine and reduced flavodoxin as cosubstrates to produce 5'-deoxy-adenosine.</text>
</comment>
<keyword evidence="14" id="KW-1185">Reference proteome</keyword>
<dbReference type="GO" id="GO:0051539">
    <property type="term" value="F:4 iron, 4 sulfur cluster binding"/>
    <property type="evidence" value="ECO:0007669"/>
    <property type="project" value="UniProtKB-KW"/>
</dbReference>
<dbReference type="InterPro" id="IPR007197">
    <property type="entry name" value="rSAM"/>
</dbReference>